<dbReference type="AlphaFoldDB" id="A0A0T6AVR2"/>
<dbReference type="Proteomes" id="UP000051574">
    <property type="component" value="Unassembled WGS sequence"/>
</dbReference>
<evidence type="ECO:0000313" key="3">
    <source>
        <dbReference type="Proteomes" id="UP000051574"/>
    </source>
</evidence>
<dbReference type="GO" id="GO:0030246">
    <property type="term" value="F:carbohydrate binding"/>
    <property type="evidence" value="ECO:0007669"/>
    <property type="project" value="InterPro"/>
</dbReference>
<dbReference type="PANTHER" id="PTHR11607">
    <property type="entry name" value="ALPHA-MANNOSIDASE"/>
    <property type="match status" value="1"/>
</dbReference>
<comment type="caution">
    <text evidence="2">The sequence shown here is derived from an EMBL/GenBank/DDBJ whole genome shotgun (WGS) entry which is preliminary data.</text>
</comment>
<dbReference type="InterPro" id="IPR050843">
    <property type="entry name" value="Glycosyl_Hydrlase_38"/>
</dbReference>
<name>A0A0T6AVR2_9SCAR</name>
<dbReference type="GO" id="GO:0004559">
    <property type="term" value="F:alpha-mannosidase activity"/>
    <property type="evidence" value="ECO:0007669"/>
    <property type="project" value="InterPro"/>
</dbReference>
<dbReference type="InterPro" id="IPR011682">
    <property type="entry name" value="Glyco_hydro_38_C"/>
</dbReference>
<dbReference type="InterPro" id="IPR011013">
    <property type="entry name" value="Gal_mutarotase_sf_dom"/>
</dbReference>
<evidence type="ECO:0000313" key="2">
    <source>
        <dbReference type="EMBL" id="KRT79194.1"/>
    </source>
</evidence>
<dbReference type="GO" id="GO:0006013">
    <property type="term" value="P:mannose metabolic process"/>
    <property type="evidence" value="ECO:0007669"/>
    <property type="project" value="InterPro"/>
</dbReference>
<reference evidence="2 3" key="1">
    <citation type="submission" date="2015-09" db="EMBL/GenBank/DDBJ databases">
        <title>Draft genome of the scarab beetle Oryctes borbonicus.</title>
        <authorList>
            <person name="Meyer J.M."/>
            <person name="Markov G.V."/>
            <person name="Baskaran P."/>
            <person name="Herrmann M."/>
            <person name="Sommer R.J."/>
            <person name="Roedelsperger C."/>
        </authorList>
    </citation>
    <scope>NUCLEOTIDE SEQUENCE [LARGE SCALE GENOMIC DNA]</scope>
    <source>
        <strain evidence="2">OB123</strain>
        <tissue evidence="2">Whole animal</tissue>
    </source>
</reference>
<gene>
    <name evidence="2" type="ORF">AMK59_8286</name>
</gene>
<dbReference type="OrthoDB" id="2016903at2759"/>
<feature type="domain" description="Glycosyl hydrolase family 38 C-terminal" evidence="1">
    <location>
        <begin position="17"/>
        <end position="175"/>
    </location>
</feature>
<dbReference type="PANTHER" id="PTHR11607:SF3">
    <property type="entry name" value="LYSOSOMAL ALPHA-MANNOSIDASE"/>
    <property type="match status" value="1"/>
</dbReference>
<dbReference type="Pfam" id="PF07748">
    <property type="entry name" value="Glyco_hydro_38C"/>
    <property type="match status" value="1"/>
</dbReference>
<accession>A0A0T6AVR2</accession>
<dbReference type="GO" id="GO:0005764">
    <property type="term" value="C:lysosome"/>
    <property type="evidence" value="ECO:0007669"/>
    <property type="project" value="TreeGrafter"/>
</dbReference>
<keyword evidence="2" id="KW-0378">Hydrolase</keyword>
<dbReference type="Gene3D" id="2.70.98.30">
    <property type="entry name" value="Golgi alpha-mannosidase II, domain 4"/>
    <property type="match status" value="1"/>
</dbReference>
<dbReference type="SUPFAM" id="SSF74650">
    <property type="entry name" value="Galactose mutarotase-like"/>
    <property type="match status" value="1"/>
</dbReference>
<sequence length="179" mass="20622">MYYIGAKGFNIIPDFRASGAYVFRPHDRNPAPFSGPIKIQTFRGDLVDEIHQTFSSWAKQVIRLYKHTNYVEFDWLVGPISTKEYHGREVVSRFTTSLQTGDMFFTDANGRQMIRRRRNYRATFNYTAEEPIAGNYYPVTSKISMIDTKRNLNFAVLTDRAQAGTSLKSGEIELMKALK</sequence>
<proteinExistence type="predicted"/>
<dbReference type="EMBL" id="LJIG01022696">
    <property type="protein sequence ID" value="KRT79194.1"/>
    <property type="molecule type" value="Genomic_DNA"/>
</dbReference>
<evidence type="ECO:0000259" key="1">
    <source>
        <dbReference type="Pfam" id="PF07748"/>
    </source>
</evidence>
<organism evidence="2 3">
    <name type="scientific">Oryctes borbonicus</name>
    <dbReference type="NCBI Taxonomy" id="1629725"/>
    <lineage>
        <taxon>Eukaryota</taxon>
        <taxon>Metazoa</taxon>
        <taxon>Ecdysozoa</taxon>
        <taxon>Arthropoda</taxon>
        <taxon>Hexapoda</taxon>
        <taxon>Insecta</taxon>
        <taxon>Pterygota</taxon>
        <taxon>Neoptera</taxon>
        <taxon>Endopterygota</taxon>
        <taxon>Coleoptera</taxon>
        <taxon>Polyphaga</taxon>
        <taxon>Scarabaeiformia</taxon>
        <taxon>Scarabaeidae</taxon>
        <taxon>Dynastinae</taxon>
        <taxon>Oryctes</taxon>
    </lineage>
</organism>
<protein>
    <submittedName>
        <fullName evidence="2">Glycoside hydrolase</fullName>
    </submittedName>
</protein>
<keyword evidence="3" id="KW-1185">Reference proteome</keyword>